<dbReference type="PROSITE" id="PS51163">
    <property type="entry name" value="YRDC"/>
    <property type="match status" value="1"/>
</dbReference>
<dbReference type="PANTHER" id="PTHR17490">
    <property type="entry name" value="SUA5"/>
    <property type="match status" value="1"/>
</dbReference>
<keyword evidence="6" id="KW-0819">tRNA processing</keyword>
<reference evidence="13 14" key="1">
    <citation type="submission" date="2023-07" db="EMBL/GenBank/DDBJ databases">
        <title>Sequencing the genomes of 1000 actinobacteria strains.</title>
        <authorList>
            <person name="Klenk H.-P."/>
        </authorList>
    </citation>
    <scope>NUCLEOTIDE SEQUENCE [LARGE SCALE GENOMIC DNA]</scope>
    <source>
        <strain evidence="13 14">DSM 15539</strain>
    </source>
</reference>
<evidence type="ECO:0000256" key="10">
    <source>
        <dbReference type="ARBA" id="ARBA00029774"/>
    </source>
</evidence>
<evidence type="ECO:0000256" key="6">
    <source>
        <dbReference type="ARBA" id="ARBA00022694"/>
    </source>
</evidence>
<keyword evidence="8" id="KW-0547">Nucleotide-binding</keyword>
<dbReference type="SUPFAM" id="SSF55821">
    <property type="entry name" value="YrdC/RibB"/>
    <property type="match status" value="1"/>
</dbReference>
<dbReference type="Proteomes" id="UP001266099">
    <property type="component" value="Unassembled WGS sequence"/>
</dbReference>
<comment type="subcellular location">
    <subcellularLocation>
        <location evidence="1">Cytoplasm</location>
    </subcellularLocation>
</comment>
<evidence type="ECO:0000256" key="4">
    <source>
        <dbReference type="ARBA" id="ARBA00022490"/>
    </source>
</evidence>
<name>A0ABU1T556_9ACTO</name>
<proteinExistence type="inferred from homology"/>
<comment type="caution">
    <text evidence="13">The sequence shown here is derived from an EMBL/GenBank/DDBJ whole genome shotgun (WGS) entry which is preliminary data.</text>
</comment>
<organism evidence="13 14">
    <name type="scientific">Arcanobacterium hippocoleae</name>
    <dbReference type="NCBI Taxonomy" id="149017"/>
    <lineage>
        <taxon>Bacteria</taxon>
        <taxon>Bacillati</taxon>
        <taxon>Actinomycetota</taxon>
        <taxon>Actinomycetes</taxon>
        <taxon>Actinomycetales</taxon>
        <taxon>Actinomycetaceae</taxon>
        <taxon>Arcanobacterium</taxon>
    </lineage>
</organism>
<dbReference type="InterPro" id="IPR050156">
    <property type="entry name" value="TC-AMP_synthase_SUA5"/>
</dbReference>
<dbReference type="RefSeq" id="WP_309957083.1">
    <property type="nucleotide sequence ID" value="NZ_CP136414.1"/>
</dbReference>
<comment type="catalytic activity">
    <reaction evidence="11">
        <text>L-threonine + hydrogencarbonate + ATP = L-threonylcarbamoyladenylate + diphosphate + H2O</text>
        <dbReference type="Rhea" id="RHEA:36407"/>
        <dbReference type="ChEBI" id="CHEBI:15377"/>
        <dbReference type="ChEBI" id="CHEBI:17544"/>
        <dbReference type="ChEBI" id="CHEBI:30616"/>
        <dbReference type="ChEBI" id="CHEBI:33019"/>
        <dbReference type="ChEBI" id="CHEBI:57926"/>
        <dbReference type="ChEBI" id="CHEBI:73682"/>
        <dbReference type="EC" id="2.7.7.87"/>
    </reaction>
</comment>
<keyword evidence="5" id="KW-0808">Transferase</keyword>
<protein>
    <recommendedName>
        <fullName evidence="10">L-threonylcarbamoyladenylate synthase</fullName>
        <ecNumber evidence="3">2.7.7.87</ecNumber>
    </recommendedName>
    <alternativeName>
        <fullName evidence="10">L-threonylcarbamoyladenylate synthase</fullName>
    </alternativeName>
</protein>
<dbReference type="InterPro" id="IPR017945">
    <property type="entry name" value="DHBP_synth_RibB-like_a/b_dom"/>
</dbReference>
<keyword evidence="4" id="KW-0963">Cytoplasm</keyword>
<sequence>MFFDVRGENAEEGIAAAKNAIKNGKVVCLPTDTVYGIGANPFDAEAITALLSAKSRTRQMPPPILVPDWQTVEKIAAWINPAAIKLAEKYWPGALTLIFPAVDDLGWDLGETHGTVAVRMPDDLAALELLRECGPLAVTSANITGQPPAQTITEAYQQLGEAVSVYLDGGVSRTGVPSTILKFDPAWPDAAQVIREGALPSAQLLNFAQLKVRA</sequence>
<dbReference type="NCBIfam" id="TIGR00057">
    <property type="entry name" value="L-threonylcarbamoyladenylate synthase"/>
    <property type="match status" value="1"/>
</dbReference>
<comment type="similarity">
    <text evidence="2">Belongs to the SUA5 family.</text>
</comment>
<evidence type="ECO:0000256" key="7">
    <source>
        <dbReference type="ARBA" id="ARBA00022695"/>
    </source>
</evidence>
<dbReference type="EMBL" id="JAVDUJ010000001">
    <property type="protein sequence ID" value="MDR6939975.1"/>
    <property type="molecule type" value="Genomic_DNA"/>
</dbReference>
<keyword evidence="7" id="KW-0548">Nucleotidyltransferase</keyword>
<dbReference type="PANTHER" id="PTHR17490:SF16">
    <property type="entry name" value="THREONYLCARBAMOYL-AMP SYNTHASE"/>
    <property type="match status" value="1"/>
</dbReference>
<feature type="domain" description="YrdC-like" evidence="12">
    <location>
        <begin position="11"/>
        <end position="199"/>
    </location>
</feature>
<evidence type="ECO:0000313" key="14">
    <source>
        <dbReference type="Proteomes" id="UP001266099"/>
    </source>
</evidence>
<evidence type="ECO:0000256" key="8">
    <source>
        <dbReference type="ARBA" id="ARBA00022741"/>
    </source>
</evidence>
<dbReference type="EC" id="2.7.7.87" evidence="3"/>
<dbReference type="InterPro" id="IPR006070">
    <property type="entry name" value="Sua5-like_dom"/>
</dbReference>
<dbReference type="Gene3D" id="3.90.870.10">
    <property type="entry name" value="DHBP synthase"/>
    <property type="match status" value="1"/>
</dbReference>
<evidence type="ECO:0000256" key="2">
    <source>
        <dbReference type="ARBA" id="ARBA00007663"/>
    </source>
</evidence>
<evidence type="ECO:0000256" key="5">
    <source>
        <dbReference type="ARBA" id="ARBA00022679"/>
    </source>
</evidence>
<evidence type="ECO:0000259" key="12">
    <source>
        <dbReference type="PROSITE" id="PS51163"/>
    </source>
</evidence>
<evidence type="ECO:0000256" key="11">
    <source>
        <dbReference type="ARBA" id="ARBA00048366"/>
    </source>
</evidence>
<evidence type="ECO:0000256" key="1">
    <source>
        <dbReference type="ARBA" id="ARBA00004496"/>
    </source>
</evidence>
<gene>
    <name evidence="13" type="ORF">J2S36_001518</name>
</gene>
<dbReference type="Pfam" id="PF01300">
    <property type="entry name" value="Sua5_yciO_yrdC"/>
    <property type="match status" value="1"/>
</dbReference>
<evidence type="ECO:0000313" key="13">
    <source>
        <dbReference type="EMBL" id="MDR6939975.1"/>
    </source>
</evidence>
<evidence type="ECO:0000256" key="9">
    <source>
        <dbReference type="ARBA" id="ARBA00022840"/>
    </source>
</evidence>
<keyword evidence="9" id="KW-0067">ATP-binding</keyword>
<accession>A0ABU1T556</accession>
<evidence type="ECO:0000256" key="3">
    <source>
        <dbReference type="ARBA" id="ARBA00012584"/>
    </source>
</evidence>
<keyword evidence="14" id="KW-1185">Reference proteome</keyword>